<evidence type="ECO:0000313" key="4">
    <source>
        <dbReference type="Proteomes" id="UP000827092"/>
    </source>
</evidence>
<evidence type="ECO:0000313" key="3">
    <source>
        <dbReference type="EMBL" id="KAG8179787.1"/>
    </source>
</evidence>
<feature type="compositionally biased region" description="Polar residues" evidence="1">
    <location>
        <begin position="248"/>
        <end position="259"/>
    </location>
</feature>
<name>A0AAV6U5H1_9ARAC</name>
<feature type="signal peptide" evidence="2">
    <location>
        <begin position="1"/>
        <end position="25"/>
    </location>
</feature>
<feature type="compositionally biased region" description="Basic and acidic residues" evidence="1">
    <location>
        <begin position="237"/>
        <end position="247"/>
    </location>
</feature>
<feature type="compositionally biased region" description="Low complexity" evidence="1">
    <location>
        <begin position="491"/>
        <end position="506"/>
    </location>
</feature>
<evidence type="ECO:0000256" key="2">
    <source>
        <dbReference type="SAM" id="SignalP"/>
    </source>
</evidence>
<feature type="compositionally biased region" description="Basic residues" evidence="1">
    <location>
        <begin position="453"/>
        <end position="481"/>
    </location>
</feature>
<organism evidence="3 4">
    <name type="scientific">Oedothorax gibbosus</name>
    <dbReference type="NCBI Taxonomy" id="931172"/>
    <lineage>
        <taxon>Eukaryota</taxon>
        <taxon>Metazoa</taxon>
        <taxon>Ecdysozoa</taxon>
        <taxon>Arthropoda</taxon>
        <taxon>Chelicerata</taxon>
        <taxon>Arachnida</taxon>
        <taxon>Araneae</taxon>
        <taxon>Araneomorphae</taxon>
        <taxon>Entelegynae</taxon>
        <taxon>Araneoidea</taxon>
        <taxon>Linyphiidae</taxon>
        <taxon>Erigoninae</taxon>
        <taxon>Oedothorax</taxon>
    </lineage>
</organism>
<feature type="compositionally biased region" description="Acidic residues" evidence="1">
    <location>
        <begin position="551"/>
        <end position="560"/>
    </location>
</feature>
<feature type="chain" id="PRO_5043753474" evidence="2">
    <location>
        <begin position="26"/>
        <end position="661"/>
    </location>
</feature>
<gene>
    <name evidence="3" type="ORF">JTE90_002826</name>
</gene>
<dbReference type="AlphaFoldDB" id="A0AAV6U5H1"/>
<dbReference type="EMBL" id="JAFNEN010000603">
    <property type="protein sequence ID" value="KAG8179787.1"/>
    <property type="molecule type" value="Genomic_DNA"/>
</dbReference>
<reference evidence="3 4" key="1">
    <citation type="journal article" date="2022" name="Nat. Ecol. Evol.">
        <title>A masculinizing supergene underlies an exaggerated male reproductive morph in a spider.</title>
        <authorList>
            <person name="Hendrickx F."/>
            <person name="De Corte Z."/>
            <person name="Sonet G."/>
            <person name="Van Belleghem S.M."/>
            <person name="Kostlbacher S."/>
            <person name="Vangestel C."/>
        </authorList>
    </citation>
    <scope>NUCLEOTIDE SEQUENCE [LARGE SCALE GENOMIC DNA]</scope>
    <source>
        <strain evidence="3">W744_W776</strain>
    </source>
</reference>
<feature type="compositionally biased region" description="Acidic residues" evidence="1">
    <location>
        <begin position="591"/>
        <end position="637"/>
    </location>
</feature>
<feature type="region of interest" description="Disordered" evidence="1">
    <location>
        <begin position="236"/>
        <end position="259"/>
    </location>
</feature>
<feature type="region of interest" description="Disordered" evidence="1">
    <location>
        <begin position="453"/>
        <end position="661"/>
    </location>
</feature>
<proteinExistence type="predicted"/>
<keyword evidence="2" id="KW-0732">Signal</keyword>
<sequence length="661" mass="75044">MKSIYFCHFFKIVICGLCQTVDTRAVYSNSNLKPSGKFQNLVDEFIQNELAQYPDYEYSNKNEDRSVQKTQDKTSKDFLYDKSNCNDGENCSEKVNLRQSIAVTNDDQLGSSTENSLKHISDIVNNKDVFKTVEKNPEDKFVDEIGDKNDENEITNKESKEKKEYYSNHVNRIRMSEKNKDEIAKNTENNNNEEKKYYNIGIKEMSNNDEYENYSNLISSNVGQDKEKLQAKNNFEYSDKSSQDFDSRNNSTYGGSLENQNKNLVNYEKNDYDEERISYIPDNIERIYPVNENAVIQNEIVGHILDKETDKYQDISDEVEKTKLKYGFRIPIKISAFDDNMNDLKYNEIVRRKGNTKKSGGDKDTMALKDREVDINNNTNRTYNFIKRVSSYSDTQYENSYPDLNNMLKNKNTYADYDALKGEVDAIDTDDSNKSAFNKESVKIEKAEKLLKKLRKENKSRSKSHKPQTNKKVKVYKKHLKIWTQNRMKKTSGSSSCSKQSGEGASESPKYSKHNRGESKASSGNDESSEKGSEAPEDGEQESGESSGIEEASESPENSEEENKLSSGNEETSESPEYTEDESEASSGSEECSEEASEYEEDSEESSESSEDSEESSEAAGDSDESSESSEDSDESSESSGIVTKGSESSRIVTKVVNHLG</sequence>
<accession>A0AAV6U5H1</accession>
<feature type="compositionally biased region" description="Acidic residues" evidence="1">
    <location>
        <begin position="571"/>
        <end position="584"/>
    </location>
</feature>
<keyword evidence="4" id="KW-1185">Reference proteome</keyword>
<dbReference type="Proteomes" id="UP000827092">
    <property type="component" value="Unassembled WGS sequence"/>
</dbReference>
<comment type="caution">
    <text evidence="3">The sequence shown here is derived from an EMBL/GenBank/DDBJ whole genome shotgun (WGS) entry which is preliminary data.</text>
</comment>
<protein>
    <submittedName>
        <fullName evidence="3">Uncharacterized protein</fullName>
    </submittedName>
</protein>
<evidence type="ECO:0000256" key="1">
    <source>
        <dbReference type="SAM" id="MobiDB-lite"/>
    </source>
</evidence>